<feature type="region of interest" description="Disordered" evidence="5">
    <location>
        <begin position="32"/>
        <end position="70"/>
    </location>
</feature>
<evidence type="ECO:0000256" key="2">
    <source>
        <dbReference type="ARBA" id="ARBA00022723"/>
    </source>
</evidence>
<feature type="region of interest" description="Disordered" evidence="5">
    <location>
        <begin position="417"/>
        <end position="450"/>
    </location>
</feature>
<keyword evidence="4" id="KW-0539">Nucleus</keyword>
<dbReference type="SUPFAM" id="SSF57701">
    <property type="entry name" value="Zn2/Cys6 DNA-binding domain"/>
    <property type="match status" value="1"/>
</dbReference>
<dbReference type="GO" id="GO:0006351">
    <property type="term" value="P:DNA-templated transcription"/>
    <property type="evidence" value="ECO:0007669"/>
    <property type="project" value="InterPro"/>
</dbReference>
<dbReference type="PANTHER" id="PTHR46910:SF3">
    <property type="entry name" value="HALOTOLERANCE PROTEIN 9-RELATED"/>
    <property type="match status" value="1"/>
</dbReference>
<dbReference type="PROSITE" id="PS50048">
    <property type="entry name" value="ZN2_CY6_FUNGAL_2"/>
    <property type="match status" value="1"/>
</dbReference>
<dbReference type="InterPro" id="IPR007219">
    <property type="entry name" value="XnlR_reg_dom"/>
</dbReference>
<feature type="region of interest" description="Disordered" evidence="5">
    <location>
        <begin position="174"/>
        <end position="279"/>
    </location>
</feature>
<feature type="compositionally biased region" description="Basic and acidic residues" evidence="5">
    <location>
        <begin position="347"/>
        <end position="364"/>
    </location>
</feature>
<dbReference type="SMART" id="SM00906">
    <property type="entry name" value="Fungal_trans"/>
    <property type="match status" value="1"/>
</dbReference>
<name>A0A165FM76_9BASI</name>
<dbReference type="GO" id="GO:0008270">
    <property type="term" value="F:zinc ion binding"/>
    <property type="evidence" value="ECO:0007669"/>
    <property type="project" value="InterPro"/>
</dbReference>
<evidence type="ECO:0000313" key="7">
    <source>
        <dbReference type="EMBL" id="KZT56944.1"/>
    </source>
</evidence>
<dbReference type="Pfam" id="PF04082">
    <property type="entry name" value="Fungal_trans"/>
    <property type="match status" value="1"/>
</dbReference>
<feature type="region of interest" description="Disordered" evidence="5">
    <location>
        <begin position="301"/>
        <end position="364"/>
    </location>
</feature>
<dbReference type="InParanoid" id="A0A165FM76"/>
<gene>
    <name evidence="7" type="ORF">CALCODRAFT_509142</name>
</gene>
<feature type="compositionally biased region" description="Pro residues" evidence="5">
    <location>
        <begin position="214"/>
        <end position="230"/>
    </location>
</feature>
<evidence type="ECO:0000256" key="3">
    <source>
        <dbReference type="ARBA" id="ARBA00023125"/>
    </source>
</evidence>
<feature type="compositionally biased region" description="Basic and acidic residues" evidence="5">
    <location>
        <begin position="59"/>
        <end position="70"/>
    </location>
</feature>
<evidence type="ECO:0000313" key="8">
    <source>
        <dbReference type="Proteomes" id="UP000076842"/>
    </source>
</evidence>
<keyword evidence="2" id="KW-0479">Metal-binding</keyword>
<comment type="subcellular location">
    <subcellularLocation>
        <location evidence="1">Nucleus</location>
    </subcellularLocation>
</comment>
<dbReference type="PROSITE" id="PS00463">
    <property type="entry name" value="ZN2_CY6_FUNGAL_1"/>
    <property type="match status" value="1"/>
</dbReference>
<dbReference type="AlphaFoldDB" id="A0A165FM76"/>
<evidence type="ECO:0000259" key="6">
    <source>
        <dbReference type="PROSITE" id="PS50048"/>
    </source>
</evidence>
<dbReference type="PANTHER" id="PTHR46910">
    <property type="entry name" value="TRANSCRIPTION FACTOR PDR1"/>
    <property type="match status" value="1"/>
</dbReference>
<keyword evidence="3" id="KW-0238">DNA-binding</keyword>
<accession>A0A165FM76</accession>
<evidence type="ECO:0000256" key="4">
    <source>
        <dbReference type="ARBA" id="ARBA00023242"/>
    </source>
</evidence>
<dbReference type="CDD" id="cd00067">
    <property type="entry name" value="GAL4"/>
    <property type="match status" value="1"/>
</dbReference>
<dbReference type="InterPro" id="IPR036864">
    <property type="entry name" value="Zn2-C6_fun-type_DNA-bd_sf"/>
</dbReference>
<dbReference type="CDD" id="cd12148">
    <property type="entry name" value="fungal_TF_MHR"/>
    <property type="match status" value="1"/>
</dbReference>
<dbReference type="InterPro" id="IPR001138">
    <property type="entry name" value="Zn2Cys6_DnaBD"/>
</dbReference>
<dbReference type="FunCoup" id="A0A165FM76">
    <property type="interactions" value="160"/>
</dbReference>
<feature type="compositionally biased region" description="Pro residues" evidence="5">
    <location>
        <begin position="423"/>
        <end position="433"/>
    </location>
</feature>
<keyword evidence="8" id="KW-1185">Reference proteome</keyword>
<dbReference type="GO" id="GO:0000981">
    <property type="term" value="F:DNA-binding transcription factor activity, RNA polymerase II-specific"/>
    <property type="evidence" value="ECO:0007669"/>
    <property type="project" value="InterPro"/>
</dbReference>
<dbReference type="GO" id="GO:0005634">
    <property type="term" value="C:nucleus"/>
    <property type="evidence" value="ECO:0007669"/>
    <property type="project" value="UniProtKB-SubCell"/>
</dbReference>
<dbReference type="Pfam" id="PF00172">
    <property type="entry name" value="Zn_clus"/>
    <property type="match status" value="1"/>
</dbReference>
<protein>
    <recommendedName>
        <fullName evidence="6">Zn(2)-C6 fungal-type domain-containing protein</fullName>
    </recommendedName>
</protein>
<evidence type="ECO:0000256" key="1">
    <source>
        <dbReference type="ARBA" id="ARBA00004123"/>
    </source>
</evidence>
<dbReference type="EMBL" id="KV423970">
    <property type="protein sequence ID" value="KZT56944.1"/>
    <property type="molecule type" value="Genomic_DNA"/>
</dbReference>
<proteinExistence type="predicted"/>
<dbReference type="OrthoDB" id="4064873at2759"/>
<sequence length="990" mass="112048">MATLPGGLGPPQLTSPFDNAVPAFPFLPVPSHHVHHSPEQLPLINGASPPKSNKRKRTRNDEDRPEPRRLKRTYESCARCRSKKIKCDNNSPRCKNCADANVDCQQEDRQNKMLKLRGHEELLQAQLNCCVLLLKHRDPYFELSRLDHFIEDDKIQVSEEDADILRKNAQLLRGLNPSPRSRPIRDLPQRNGTENEELSPNESEATYAPSYQAVPPPPPPPPSFAPPPFPFSDRTEFAGTSLAPTFEFPGLPPELAHGNPGDDLRGQDPRGNDLSNSAAAARSLRVDRILRESSFLIPHYARMMNDEDSPDLPDRGRTPYEGPEVPTDDPALMDDIVEDQWLSRPIQRNDRRDKSGQDKDKHKVFLPKNRTEVGRLVDVYFQRLNHLRPVFSSRQWFDNKLREEYELIDRWNAFGTLVDTSEKPPPPPPPPPERLGKKKKGKKDQGREDDPGFLCSVYLILALSRMADIASDRQEAKRSDMKHFPVPAHFFKRAVQIKAELRVTISSLQALILMQWYLYTEISQRHGRTLWRLVGNLVRLAIELGLHHDPVDSGDTFDPDEIDDRRRLWWIVLVQDRGTSVLLGRPIGIGENDFNTKMPASESNFDIGLEITHIQAQICDTLYRPGKISGEELFKFANEINSKLVKMRDTLPPEYHFYTRDTENWGDQQKMVLLANLSQEQGLTLLKYMIARIMLLRAIFTAEDISEHQRMRALRDALISAHNVLVIHSAILQFIDCAFFVSPIPIQIAAMVVIYAKANTNFLTRPESPMPEHIAREDVCLALRMIPQFRWRWGRRDSHGGHPLMNFTSEAVFGPILHAFGPPNPPMLIAEHHFTEPDDTIPITSPTSPTSPAFSPIDALKNVQGYENRKAILNIVSSLFLGTTPSVAHPDALELDESLLNADWRHGRLAGFSQEKLSHLDEGSINPEALASQEGFDLQLLLATAPIKSDGMNMIPNLRLNADWMPVQANTEKMHEAFATQSNGSVSSLN</sequence>
<dbReference type="Proteomes" id="UP000076842">
    <property type="component" value="Unassembled WGS sequence"/>
</dbReference>
<dbReference type="InterPro" id="IPR050987">
    <property type="entry name" value="AtrR-like"/>
</dbReference>
<feature type="domain" description="Zn(2)-C6 fungal-type" evidence="6">
    <location>
        <begin position="76"/>
        <end position="106"/>
    </location>
</feature>
<feature type="compositionally biased region" description="Basic and acidic residues" evidence="5">
    <location>
        <begin position="260"/>
        <end position="271"/>
    </location>
</feature>
<dbReference type="Gene3D" id="4.10.240.10">
    <property type="entry name" value="Zn(2)-C6 fungal-type DNA-binding domain"/>
    <property type="match status" value="1"/>
</dbReference>
<dbReference type="SMART" id="SM00066">
    <property type="entry name" value="GAL4"/>
    <property type="match status" value="1"/>
</dbReference>
<evidence type="ECO:0000256" key="5">
    <source>
        <dbReference type="SAM" id="MobiDB-lite"/>
    </source>
</evidence>
<reference evidence="7 8" key="1">
    <citation type="journal article" date="2016" name="Mol. Biol. Evol.">
        <title>Comparative Genomics of Early-Diverging Mushroom-Forming Fungi Provides Insights into the Origins of Lignocellulose Decay Capabilities.</title>
        <authorList>
            <person name="Nagy L.G."/>
            <person name="Riley R."/>
            <person name="Tritt A."/>
            <person name="Adam C."/>
            <person name="Daum C."/>
            <person name="Floudas D."/>
            <person name="Sun H."/>
            <person name="Yadav J.S."/>
            <person name="Pangilinan J."/>
            <person name="Larsson K.H."/>
            <person name="Matsuura K."/>
            <person name="Barry K."/>
            <person name="Labutti K."/>
            <person name="Kuo R."/>
            <person name="Ohm R.A."/>
            <person name="Bhattacharya S.S."/>
            <person name="Shirouzu T."/>
            <person name="Yoshinaga Y."/>
            <person name="Martin F.M."/>
            <person name="Grigoriev I.V."/>
            <person name="Hibbett D.S."/>
        </authorList>
    </citation>
    <scope>NUCLEOTIDE SEQUENCE [LARGE SCALE GENOMIC DNA]</scope>
    <source>
        <strain evidence="7 8">HHB12733</strain>
    </source>
</reference>
<dbReference type="GO" id="GO:0003677">
    <property type="term" value="F:DNA binding"/>
    <property type="evidence" value="ECO:0007669"/>
    <property type="project" value="UniProtKB-KW"/>
</dbReference>
<dbReference type="STRING" id="1353952.A0A165FM76"/>
<organism evidence="7 8">
    <name type="scientific">Calocera cornea HHB12733</name>
    <dbReference type="NCBI Taxonomy" id="1353952"/>
    <lineage>
        <taxon>Eukaryota</taxon>
        <taxon>Fungi</taxon>
        <taxon>Dikarya</taxon>
        <taxon>Basidiomycota</taxon>
        <taxon>Agaricomycotina</taxon>
        <taxon>Dacrymycetes</taxon>
        <taxon>Dacrymycetales</taxon>
        <taxon>Dacrymycetaceae</taxon>
        <taxon>Calocera</taxon>
    </lineage>
</organism>